<dbReference type="GO" id="GO:0005829">
    <property type="term" value="C:cytosol"/>
    <property type="evidence" value="ECO:0007669"/>
    <property type="project" value="TreeGrafter"/>
</dbReference>
<dbReference type="OrthoDB" id="9790390at2"/>
<dbReference type="Gene3D" id="3.40.30.10">
    <property type="entry name" value="Glutaredoxin"/>
    <property type="match status" value="1"/>
</dbReference>
<dbReference type="PROSITE" id="PS00194">
    <property type="entry name" value="THIOREDOXIN_1"/>
    <property type="match status" value="1"/>
</dbReference>
<organism evidence="8 9">
    <name type="scientific">Prauserella flavalba</name>
    <dbReference type="NCBI Taxonomy" id="1477506"/>
    <lineage>
        <taxon>Bacteria</taxon>
        <taxon>Bacillati</taxon>
        <taxon>Actinomycetota</taxon>
        <taxon>Actinomycetes</taxon>
        <taxon>Pseudonocardiales</taxon>
        <taxon>Pseudonocardiaceae</taxon>
        <taxon>Prauserella</taxon>
    </lineage>
</organism>
<dbReference type="AlphaFoldDB" id="A0A318LFT4"/>
<dbReference type="FunFam" id="3.40.30.10:FF:000001">
    <property type="entry name" value="Thioredoxin"/>
    <property type="match status" value="1"/>
</dbReference>
<dbReference type="EMBL" id="MASU01000012">
    <property type="protein sequence ID" value="PXY25575.1"/>
    <property type="molecule type" value="Genomic_DNA"/>
</dbReference>
<dbReference type="NCBIfam" id="TIGR01068">
    <property type="entry name" value="thioredoxin"/>
    <property type="match status" value="1"/>
</dbReference>
<dbReference type="InterPro" id="IPR036249">
    <property type="entry name" value="Thioredoxin-like_sf"/>
</dbReference>
<evidence type="ECO:0000256" key="1">
    <source>
        <dbReference type="ARBA" id="ARBA00008987"/>
    </source>
</evidence>
<evidence type="ECO:0000256" key="4">
    <source>
        <dbReference type="ARBA" id="ARBA00023157"/>
    </source>
</evidence>
<dbReference type="PANTHER" id="PTHR45663:SF11">
    <property type="entry name" value="GEO12009P1"/>
    <property type="match status" value="1"/>
</dbReference>
<dbReference type="Pfam" id="PF00085">
    <property type="entry name" value="Thioredoxin"/>
    <property type="match status" value="1"/>
</dbReference>
<dbReference type="GO" id="GO:0045454">
    <property type="term" value="P:cell redox homeostasis"/>
    <property type="evidence" value="ECO:0007669"/>
    <property type="project" value="TreeGrafter"/>
</dbReference>
<keyword evidence="4" id="KW-1015">Disulfide bond</keyword>
<gene>
    <name evidence="8" type="ORF">BA062_25830</name>
</gene>
<dbReference type="PROSITE" id="PS51352">
    <property type="entry name" value="THIOREDOXIN_2"/>
    <property type="match status" value="1"/>
</dbReference>
<evidence type="ECO:0000256" key="5">
    <source>
        <dbReference type="ARBA" id="ARBA00023284"/>
    </source>
</evidence>
<reference evidence="8 9" key="1">
    <citation type="submission" date="2016-07" db="EMBL/GenBank/DDBJ databases">
        <title>Draft genome sequence of Prauserella sp. YIM 121212, isolated from alkaline soil.</title>
        <authorList>
            <person name="Ruckert C."/>
            <person name="Albersmeier A."/>
            <person name="Jiang C.-L."/>
            <person name="Jiang Y."/>
            <person name="Kalinowski J."/>
            <person name="Schneider O."/>
            <person name="Winkler A."/>
            <person name="Zotchev S.B."/>
        </authorList>
    </citation>
    <scope>NUCLEOTIDE SEQUENCE [LARGE SCALE GENOMIC DNA]</scope>
    <source>
        <strain evidence="8 9">YIM 121212</strain>
    </source>
</reference>
<comment type="similarity">
    <text evidence="1">Belongs to the thioredoxin family.</text>
</comment>
<evidence type="ECO:0000256" key="6">
    <source>
        <dbReference type="NCBIfam" id="TIGR01068"/>
    </source>
</evidence>
<sequence length="158" mass="16831">MGTDTTRTAVTGAITPCPRCGRRNRTPVAAAGHPRCGACKTDLPWLVDADDTNFEPAVQHGTLPVLVDIWAPWCGPCRTMAPVIDQLARDQAGRLKVVKVNADHAPRTAQRLQVRGIPTLILMSNGTERGRMVGAQPAHALQNWLTQQGAIAGTGGPK</sequence>
<dbReference type="CDD" id="cd02947">
    <property type="entry name" value="TRX_family"/>
    <property type="match status" value="1"/>
</dbReference>
<dbReference type="PANTHER" id="PTHR45663">
    <property type="entry name" value="GEO12009P1"/>
    <property type="match status" value="1"/>
</dbReference>
<dbReference type="GO" id="GO:0015035">
    <property type="term" value="F:protein-disulfide reductase activity"/>
    <property type="evidence" value="ECO:0007669"/>
    <property type="project" value="UniProtKB-UniRule"/>
</dbReference>
<dbReference type="SUPFAM" id="SSF52833">
    <property type="entry name" value="Thioredoxin-like"/>
    <property type="match status" value="1"/>
</dbReference>
<feature type="domain" description="Thioredoxin" evidence="7">
    <location>
        <begin position="43"/>
        <end position="150"/>
    </location>
</feature>
<dbReference type="PRINTS" id="PR00421">
    <property type="entry name" value="THIOREDOXIN"/>
</dbReference>
<evidence type="ECO:0000313" key="8">
    <source>
        <dbReference type="EMBL" id="PXY25575.1"/>
    </source>
</evidence>
<accession>A0A318LFT4</accession>
<dbReference type="InterPro" id="IPR005746">
    <property type="entry name" value="Thioredoxin"/>
</dbReference>
<keyword evidence="3" id="KW-0249">Electron transport</keyword>
<dbReference type="InterPro" id="IPR013766">
    <property type="entry name" value="Thioredoxin_domain"/>
</dbReference>
<evidence type="ECO:0000313" key="9">
    <source>
        <dbReference type="Proteomes" id="UP000247892"/>
    </source>
</evidence>
<keyword evidence="9" id="KW-1185">Reference proteome</keyword>
<keyword evidence="5" id="KW-0676">Redox-active center</keyword>
<comment type="caution">
    <text evidence="8">The sequence shown here is derived from an EMBL/GenBank/DDBJ whole genome shotgun (WGS) entry which is preliminary data.</text>
</comment>
<proteinExistence type="inferred from homology"/>
<dbReference type="Proteomes" id="UP000247892">
    <property type="component" value="Unassembled WGS sequence"/>
</dbReference>
<evidence type="ECO:0000256" key="2">
    <source>
        <dbReference type="ARBA" id="ARBA00022448"/>
    </source>
</evidence>
<dbReference type="InterPro" id="IPR017937">
    <property type="entry name" value="Thioredoxin_CS"/>
</dbReference>
<dbReference type="RefSeq" id="WP_098085263.1">
    <property type="nucleotide sequence ID" value="NZ_MASU01000012.1"/>
</dbReference>
<keyword evidence="2" id="KW-0813">Transport</keyword>
<evidence type="ECO:0000256" key="3">
    <source>
        <dbReference type="ARBA" id="ARBA00022982"/>
    </source>
</evidence>
<evidence type="ECO:0000259" key="7">
    <source>
        <dbReference type="PROSITE" id="PS51352"/>
    </source>
</evidence>
<protein>
    <recommendedName>
        <fullName evidence="6">Thioredoxin</fullName>
    </recommendedName>
</protein>
<name>A0A318LFT4_9PSEU</name>